<proteinExistence type="predicted"/>
<dbReference type="EMBL" id="OY731405">
    <property type="protein sequence ID" value="CAJ1972292.1"/>
    <property type="molecule type" value="Genomic_DNA"/>
</dbReference>
<dbReference type="AlphaFoldDB" id="A0AA86VL64"/>
<evidence type="ECO:0000313" key="1">
    <source>
        <dbReference type="EMBL" id="CAJ1972292.1"/>
    </source>
</evidence>
<protein>
    <submittedName>
        <fullName evidence="1">Uncharacterized protein</fullName>
    </submittedName>
</protein>
<gene>
    <name evidence="1" type="ORF">AYBTSS11_LOCUS24341</name>
</gene>
<dbReference type="Proteomes" id="UP001189624">
    <property type="component" value="Chromosome 8"/>
</dbReference>
<dbReference type="Gramene" id="rna-AYBTSS11_LOCUS24341">
    <property type="protein sequence ID" value="CAJ1972292.1"/>
    <property type="gene ID" value="gene-AYBTSS11_LOCUS24341"/>
</dbReference>
<accession>A0AA86VL64</accession>
<name>A0AA86VL64_9FABA</name>
<reference evidence="1" key="1">
    <citation type="submission" date="2023-10" db="EMBL/GenBank/DDBJ databases">
        <authorList>
            <person name="Domelevo Entfellner J.-B."/>
        </authorList>
    </citation>
    <scope>NUCLEOTIDE SEQUENCE</scope>
</reference>
<sequence>MLATYFEVDEEEINKEDYVFRYDANFPIDSKYDVKHANKSESPEEFGKFGENRARYGQFDPILEKMNQRRMARQRPGSGNGASSEMMHLFEESHDTLLDGMDVKLKNAATYFEVDEEEINKEDYAFRYNANFPIDSKYDVKHANKSESPEEFGKFGENRARYGQFDPILEKMKQWRMARQRPGSGNGASSEMMHLFEESHDTLLDGMDVKLKNAATYFEVDEEEINKEDYVFRYDANFPIDSKYDVKHANKSESPEEFGKFGENRARYGQFDPILEKMKQRRMARQRLGSRNGASSEMMHLFEESHDTLLDGMDVKLKNAATYFEVDEEEINKEDYAFRYDANFPIDSKYDVKHANKSRVSRGVWEVW</sequence>
<keyword evidence="2" id="KW-1185">Reference proteome</keyword>
<evidence type="ECO:0000313" key="2">
    <source>
        <dbReference type="Proteomes" id="UP001189624"/>
    </source>
</evidence>
<organism evidence="1 2">
    <name type="scientific">Sphenostylis stenocarpa</name>
    <dbReference type="NCBI Taxonomy" id="92480"/>
    <lineage>
        <taxon>Eukaryota</taxon>
        <taxon>Viridiplantae</taxon>
        <taxon>Streptophyta</taxon>
        <taxon>Embryophyta</taxon>
        <taxon>Tracheophyta</taxon>
        <taxon>Spermatophyta</taxon>
        <taxon>Magnoliopsida</taxon>
        <taxon>eudicotyledons</taxon>
        <taxon>Gunneridae</taxon>
        <taxon>Pentapetalae</taxon>
        <taxon>rosids</taxon>
        <taxon>fabids</taxon>
        <taxon>Fabales</taxon>
        <taxon>Fabaceae</taxon>
        <taxon>Papilionoideae</taxon>
        <taxon>50 kb inversion clade</taxon>
        <taxon>NPAAA clade</taxon>
        <taxon>indigoferoid/millettioid clade</taxon>
        <taxon>Phaseoleae</taxon>
        <taxon>Sphenostylis</taxon>
    </lineage>
</organism>